<dbReference type="EMBL" id="UINC01001289">
    <property type="protein sequence ID" value="SUZ76712.1"/>
    <property type="molecule type" value="Genomic_DNA"/>
</dbReference>
<organism evidence="1">
    <name type="scientific">marine metagenome</name>
    <dbReference type="NCBI Taxonomy" id="408172"/>
    <lineage>
        <taxon>unclassified sequences</taxon>
        <taxon>metagenomes</taxon>
        <taxon>ecological metagenomes</taxon>
    </lineage>
</organism>
<gene>
    <name evidence="1" type="ORF">METZ01_LOCUS29566</name>
</gene>
<protein>
    <recommendedName>
        <fullName evidence="2">ABM domain-containing protein</fullName>
    </recommendedName>
</protein>
<sequence>MPIENNVEPLNMSFAISRVRANDRNFNAAHTEISNNSNASLQPASLWGAFHGLFGLASNELVVVSVGATEKVHTNLLALDSVAHCESLQLEATVRPVTEQPVSREGLYVFRFFDVAHKDVEEIADLSRVAWQSFEHVDAYSAEPQGLFCQTDRSQDRGRMLLVTWYDSLNSWQTSRNPAPEARENFQRRHQLTNGTVAYATRLITS</sequence>
<evidence type="ECO:0008006" key="2">
    <source>
        <dbReference type="Google" id="ProtNLM"/>
    </source>
</evidence>
<dbReference type="AlphaFoldDB" id="A0A381QBK0"/>
<name>A0A381QBK0_9ZZZZ</name>
<reference evidence="1" key="1">
    <citation type="submission" date="2018-05" db="EMBL/GenBank/DDBJ databases">
        <authorList>
            <person name="Lanie J.A."/>
            <person name="Ng W.-L."/>
            <person name="Kazmierczak K.M."/>
            <person name="Andrzejewski T.M."/>
            <person name="Davidsen T.M."/>
            <person name="Wayne K.J."/>
            <person name="Tettelin H."/>
            <person name="Glass J.I."/>
            <person name="Rusch D."/>
            <person name="Podicherti R."/>
            <person name="Tsui H.-C.T."/>
            <person name="Winkler M.E."/>
        </authorList>
    </citation>
    <scope>NUCLEOTIDE SEQUENCE</scope>
</reference>
<evidence type="ECO:0000313" key="1">
    <source>
        <dbReference type="EMBL" id="SUZ76712.1"/>
    </source>
</evidence>
<accession>A0A381QBK0</accession>
<proteinExistence type="predicted"/>